<dbReference type="Pfam" id="PF00169">
    <property type="entry name" value="PH"/>
    <property type="match status" value="1"/>
</dbReference>
<reference evidence="13 14" key="1">
    <citation type="submission" date="2018-11" db="EMBL/GenBank/DDBJ databases">
        <authorList>
            <person name="Lopez-Roques C."/>
            <person name="Donnadieu C."/>
            <person name="Bouchez O."/>
            <person name="Klopp C."/>
            <person name="Cabau C."/>
            <person name="Zahm M."/>
        </authorList>
    </citation>
    <scope>NUCLEOTIDE SEQUENCE [LARGE SCALE GENOMIC DNA]</scope>
    <source>
        <strain evidence="13">RS831</strain>
        <tissue evidence="13">Whole body</tissue>
    </source>
</reference>
<evidence type="ECO:0000259" key="12">
    <source>
        <dbReference type="PROSITE" id="PS50003"/>
    </source>
</evidence>
<organism evidence="13 14">
    <name type="scientific">Oryzias javanicus</name>
    <name type="common">Javanese ricefish</name>
    <name type="synonym">Aplocheilus javanicus</name>
    <dbReference type="NCBI Taxonomy" id="123683"/>
    <lineage>
        <taxon>Eukaryota</taxon>
        <taxon>Metazoa</taxon>
        <taxon>Chordata</taxon>
        <taxon>Craniata</taxon>
        <taxon>Vertebrata</taxon>
        <taxon>Euteleostomi</taxon>
        <taxon>Actinopterygii</taxon>
        <taxon>Neopterygii</taxon>
        <taxon>Teleostei</taxon>
        <taxon>Neoteleostei</taxon>
        <taxon>Acanthomorphata</taxon>
        <taxon>Ovalentaria</taxon>
        <taxon>Atherinomorphae</taxon>
        <taxon>Beloniformes</taxon>
        <taxon>Adrianichthyidae</taxon>
        <taxon>Oryziinae</taxon>
        <taxon>Oryzias</taxon>
    </lineage>
</organism>
<evidence type="ECO:0000256" key="3">
    <source>
        <dbReference type="ARBA" id="ARBA00022723"/>
    </source>
</evidence>
<sequence>MFRGGKTPCVSPAENSKKTADGLTDSIRRLGIQDNEDIHVMMRGSSMVKVRSSSWQKSRSLRLLEDGLTVWCESTKSSRKGKSQQTFAVTEVDCVREGCQSDALRRLSGSMPENQCFSVVFRGDRKSLDLMCPTAEEAQRWVRGLRFLKDRVASMSQKEKLDQYPSVMHFQHA</sequence>
<dbReference type="Gene3D" id="2.30.29.30">
    <property type="entry name" value="Pleckstrin-homology domain (PH domain)/Phosphotyrosine-binding domain (PTB)"/>
    <property type="match status" value="1"/>
</dbReference>
<dbReference type="SMART" id="SM00233">
    <property type="entry name" value="PH"/>
    <property type="match status" value="1"/>
</dbReference>
<dbReference type="SUPFAM" id="SSF50729">
    <property type="entry name" value="PH domain-like"/>
    <property type="match status" value="1"/>
</dbReference>
<comment type="cofactor">
    <cofactor evidence="1">
        <name>Ca(2+)</name>
        <dbReference type="ChEBI" id="CHEBI:29108"/>
    </cofactor>
</comment>
<dbReference type="Proteomes" id="UP000283210">
    <property type="component" value="Chromosome 8"/>
</dbReference>
<evidence type="ECO:0000256" key="10">
    <source>
        <dbReference type="ARBA" id="ARBA00023674"/>
    </source>
</evidence>
<evidence type="ECO:0000256" key="11">
    <source>
        <dbReference type="SAM" id="MobiDB-lite"/>
    </source>
</evidence>
<evidence type="ECO:0000256" key="7">
    <source>
        <dbReference type="ARBA" id="ARBA00022963"/>
    </source>
</evidence>
<dbReference type="PANTHER" id="PTHR10336">
    <property type="entry name" value="PHOSPHOINOSITIDE-SPECIFIC PHOSPHOLIPASE C FAMILY PROTEIN"/>
    <property type="match status" value="1"/>
</dbReference>
<keyword evidence="7" id="KW-0442">Lipid degradation</keyword>
<dbReference type="AlphaFoldDB" id="A0A3S2PC29"/>
<comment type="catalytic activity">
    <reaction evidence="10">
        <text>a 1,2-diacyl-sn-glycero-3-phospho-(1D-myo-inositol-4,5-bisphosphate) + H2O = 1D-myo-inositol 1,4,5-trisphosphate + a 1,2-diacyl-sn-glycerol + H(+)</text>
        <dbReference type="Rhea" id="RHEA:33179"/>
        <dbReference type="ChEBI" id="CHEBI:15377"/>
        <dbReference type="ChEBI" id="CHEBI:15378"/>
        <dbReference type="ChEBI" id="CHEBI:17815"/>
        <dbReference type="ChEBI" id="CHEBI:58456"/>
        <dbReference type="ChEBI" id="CHEBI:203600"/>
        <dbReference type="EC" id="3.1.4.11"/>
    </reaction>
    <physiologicalReaction direction="left-to-right" evidence="10">
        <dbReference type="Rhea" id="RHEA:33180"/>
    </physiologicalReaction>
</comment>
<dbReference type="PROSITE" id="PS50003">
    <property type="entry name" value="PH_DOMAIN"/>
    <property type="match status" value="1"/>
</dbReference>
<dbReference type="EMBL" id="CM012444">
    <property type="protein sequence ID" value="RVE69825.1"/>
    <property type="molecule type" value="Genomic_DNA"/>
</dbReference>
<keyword evidence="8" id="KW-0443">Lipid metabolism</keyword>
<evidence type="ECO:0000256" key="9">
    <source>
        <dbReference type="ARBA" id="ARBA00023224"/>
    </source>
</evidence>
<accession>A0A3S2PC29</accession>
<dbReference type="InterPro" id="IPR001192">
    <property type="entry name" value="PI-PLC_fam"/>
</dbReference>
<feature type="region of interest" description="Disordered" evidence="11">
    <location>
        <begin position="1"/>
        <end position="22"/>
    </location>
</feature>
<dbReference type="FunFam" id="2.30.29.30:FF:000088">
    <property type="entry name" value="Phosphoinositide phospholipase C"/>
    <property type="match status" value="1"/>
</dbReference>
<keyword evidence="14" id="KW-1185">Reference proteome</keyword>
<gene>
    <name evidence="13" type="ORF">OJAV_G00081770</name>
</gene>
<dbReference type="EC" id="3.1.4.11" evidence="2"/>
<keyword evidence="3" id="KW-0479">Metal-binding</keyword>
<dbReference type="GO" id="GO:0005886">
    <property type="term" value="C:plasma membrane"/>
    <property type="evidence" value="ECO:0007669"/>
    <property type="project" value="TreeGrafter"/>
</dbReference>
<keyword evidence="4" id="KW-0677">Repeat</keyword>
<evidence type="ECO:0000256" key="5">
    <source>
        <dbReference type="ARBA" id="ARBA00022801"/>
    </source>
</evidence>
<dbReference type="InterPro" id="IPR001849">
    <property type="entry name" value="PH_domain"/>
</dbReference>
<evidence type="ECO:0000256" key="1">
    <source>
        <dbReference type="ARBA" id="ARBA00001913"/>
    </source>
</evidence>
<dbReference type="GO" id="GO:0035556">
    <property type="term" value="P:intracellular signal transduction"/>
    <property type="evidence" value="ECO:0007669"/>
    <property type="project" value="InterPro"/>
</dbReference>
<feature type="domain" description="PH" evidence="12">
    <location>
        <begin position="39"/>
        <end position="150"/>
    </location>
</feature>
<keyword evidence="6" id="KW-0106">Calcium</keyword>
<name>A0A3S2PC29_ORYJA</name>
<dbReference type="PANTHER" id="PTHR10336:SF33">
    <property type="entry name" value="1-PHOSPHATIDYLINOSITOL 4,5-BISPHOSPHATE PHOSPHODIESTERASE DELTA-3"/>
    <property type="match status" value="1"/>
</dbReference>
<protein>
    <recommendedName>
        <fullName evidence="2">phosphoinositide phospholipase C</fullName>
        <ecNumber evidence="2">3.1.4.11</ecNumber>
    </recommendedName>
</protein>
<dbReference type="GO" id="GO:0046872">
    <property type="term" value="F:metal ion binding"/>
    <property type="evidence" value="ECO:0007669"/>
    <property type="project" value="UniProtKB-KW"/>
</dbReference>
<proteinExistence type="predicted"/>
<evidence type="ECO:0000313" key="14">
    <source>
        <dbReference type="Proteomes" id="UP000283210"/>
    </source>
</evidence>
<evidence type="ECO:0000256" key="4">
    <source>
        <dbReference type="ARBA" id="ARBA00022737"/>
    </source>
</evidence>
<evidence type="ECO:0000256" key="2">
    <source>
        <dbReference type="ARBA" id="ARBA00012368"/>
    </source>
</evidence>
<dbReference type="InterPro" id="IPR011993">
    <property type="entry name" value="PH-like_dom_sf"/>
</dbReference>
<keyword evidence="5" id="KW-0378">Hydrolase</keyword>
<dbReference type="GO" id="GO:0016042">
    <property type="term" value="P:lipid catabolic process"/>
    <property type="evidence" value="ECO:0007669"/>
    <property type="project" value="UniProtKB-KW"/>
</dbReference>
<dbReference type="GO" id="GO:0004435">
    <property type="term" value="F:phosphatidylinositol-4,5-bisphosphate phospholipase C activity"/>
    <property type="evidence" value="ECO:0007669"/>
    <property type="project" value="UniProtKB-EC"/>
</dbReference>
<dbReference type="OrthoDB" id="269822at2759"/>
<evidence type="ECO:0000313" key="13">
    <source>
        <dbReference type="EMBL" id="RVE69825.1"/>
    </source>
</evidence>
<keyword evidence="9" id="KW-0807">Transducer</keyword>
<evidence type="ECO:0000256" key="6">
    <source>
        <dbReference type="ARBA" id="ARBA00022837"/>
    </source>
</evidence>
<reference evidence="13 14" key="2">
    <citation type="submission" date="2019-01" db="EMBL/GenBank/DDBJ databases">
        <title>A chromosome length genome reference of the Java medaka (oryzias javanicus).</title>
        <authorList>
            <person name="Herpin A."/>
            <person name="Takehana Y."/>
            <person name="Naruse K."/>
            <person name="Ansai S."/>
            <person name="Kawaguchi M."/>
        </authorList>
    </citation>
    <scope>NUCLEOTIDE SEQUENCE [LARGE SCALE GENOMIC DNA]</scope>
    <source>
        <strain evidence="13">RS831</strain>
        <tissue evidence="13">Whole body</tissue>
    </source>
</reference>
<evidence type="ECO:0000256" key="8">
    <source>
        <dbReference type="ARBA" id="ARBA00023098"/>
    </source>
</evidence>